<sequence>MQEIATAHTARRAKNVIQVHFSVNASSRVFFHLPIHEADLKVSILRNVSVIPTEMLAAAVENAVVRLQHIVDRHLEHTDEAEQEV</sequence>
<keyword evidence="2" id="KW-1185">Reference proteome</keyword>
<accession>A0A8T0FGG7</accession>
<reference evidence="1" key="2">
    <citation type="submission" date="2020-06" db="EMBL/GenBank/DDBJ databases">
        <authorList>
            <person name="Sheffer M."/>
        </authorList>
    </citation>
    <scope>NUCLEOTIDE SEQUENCE</scope>
</reference>
<gene>
    <name evidence="1" type="ORF">HNY73_005171</name>
</gene>
<evidence type="ECO:0000313" key="2">
    <source>
        <dbReference type="Proteomes" id="UP000807504"/>
    </source>
</evidence>
<dbReference type="AlphaFoldDB" id="A0A8T0FGG7"/>
<proteinExistence type="predicted"/>
<comment type="caution">
    <text evidence="1">The sequence shown here is derived from an EMBL/GenBank/DDBJ whole genome shotgun (WGS) entry which is preliminary data.</text>
</comment>
<evidence type="ECO:0000313" key="1">
    <source>
        <dbReference type="EMBL" id="KAF8790096.1"/>
    </source>
</evidence>
<dbReference type="Proteomes" id="UP000807504">
    <property type="component" value="Unassembled WGS sequence"/>
</dbReference>
<organism evidence="1 2">
    <name type="scientific">Argiope bruennichi</name>
    <name type="common">Wasp spider</name>
    <name type="synonym">Aranea bruennichi</name>
    <dbReference type="NCBI Taxonomy" id="94029"/>
    <lineage>
        <taxon>Eukaryota</taxon>
        <taxon>Metazoa</taxon>
        <taxon>Ecdysozoa</taxon>
        <taxon>Arthropoda</taxon>
        <taxon>Chelicerata</taxon>
        <taxon>Arachnida</taxon>
        <taxon>Araneae</taxon>
        <taxon>Araneomorphae</taxon>
        <taxon>Entelegynae</taxon>
        <taxon>Araneoidea</taxon>
        <taxon>Araneidae</taxon>
        <taxon>Argiope</taxon>
    </lineage>
</organism>
<name>A0A8T0FGG7_ARGBR</name>
<reference evidence="1" key="1">
    <citation type="journal article" date="2020" name="bioRxiv">
        <title>Chromosome-level reference genome of the European wasp spider Argiope bruennichi: a resource for studies on range expansion and evolutionary adaptation.</title>
        <authorList>
            <person name="Sheffer M.M."/>
            <person name="Hoppe A."/>
            <person name="Krehenwinkel H."/>
            <person name="Uhl G."/>
            <person name="Kuss A.W."/>
            <person name="Jensen L."/>
            <person name="Jensen C."/>
            <person name="Gillespie R.G."/>
            <person name="Hoff K.J."/>
            <person name="Prost S."/>
        </authorList>
    </citation>
    <scope>NUCLEOTIDE SEQUENCE</scope>
</reference>
<protein>
    <submittedName>
        <fullName evidence="1">Uncharacterized protein</fullName>
    </submittedName>
</protein>
<dbReference type="EMBL" id="JABXBU010000011">
    <property type="protein sequence ID" value="KAF8790096.1"/>
    <property type="molecule type" value="Genomic_DNA"/>
</dbReference>